<feature type="compositionally biased region" description="Pro residues" evidence="1">
    <location>
        <begin position="388"/>
        <end position="402"/>
    </location>
</feature>
<dbReference type="STRING" id="933852.A0A0C3AQ45"/>
<gene>
    <name evidence="3" type="ORF">M408DRAFT_333515</name>
</gene>
<sequence>MDDSESSASVYTYNSARDASKFVKEVEGRTFNVLSDTYFLPTDDDEWTRLNKQHVAIKLGLSNRLYPAPEVVRAVLKPEPGVTKKILDLGSGTGAWAIEMAREFPEAEVIGVDLAPSPVDAESLPSNCRFEIDNVCLGLGHFRGEFDLVHARVISTGITDFRQSIVDVENCLRPGGMIIWIDIDFDMYSNNRFAYRHFATEENPTGSWFQRFTYEMRRQAVKRGSDLFTLAAELDAGFWSHELLDPETCKTASLYVPLGPWAQCRTHAQTQQLLYTGALMRQDSMSMHKAVHPMLVRAGWPAETVAEWGRLADLELGGSHEPLWARFMVAWGRKRQAPELPAPTLPELEPSQLADEESVVPYPAYYVYHTPEHAKRQADFRNSKKRIPPPPDPPGIPEAPRQ</sequence>
<evidence type="ECO:0000313" key="4">
    <source>
        <dbReference type="Proteomes" id="UP000054097"/>
    </source>
</evidence>
<accession>A0A0C3AQ45</accession>
<dbReference type="OrthoDB" id="2013972at2759"/>
<evidence type="ECO:0000313" key="3">
    <source>
        <dbReference type="EMBL" id="KIM21381.1"/>
    </source>
</evidence>
<dbReference type="Pfam" id="PF13847">
    <property type="entry name" value="Methyltransf_31"/>
    <property type="match status" value="1"/>
</dbReference>
<dbReference type="GO" id="GO:0008168">
    <property type="term" value="F:methyltransferase activity"/>
    <property type="evidence" value="ECO:0007669"/>
    <property type="project" value="TreeGrafter"/>
</dbReference>
<evidence type="ECO:0000256" key="1">
    <source>
        <dbReference type="SAM" id="MobiDB-lite"/>
    </source>
</evidence>
<dbReference type="PANTHER" id="PTHR43591">
    <property type="entry name" value="METHYLTRANSFERASE"/>
    <property type="match status" value="1"/>
</dbReference>
<dbReference type="Proteomes" id="UP000054097">
    <property type="component" value="Unassembled WGS sequence"/>
</dbReference>
<organism evidence="3 4">
    <name type="scientific">Serendipita vermifera MAFF 305830</name>
    <dbReference type="NCBI Taxonomy" id="933852"/>
    <lineage>
        <taxon>Eukaryota</taxon>
        <taxon>Fungi</taxon>
        <taxon>Dikarya</taxon>
        <taxon>Basidiomycota</taxon>
        <taxon>Agaricomycotina</taxon>
        <taxon>Agaricomycetes</taxon>
        <taxon>Sebacinales</taxon>
        <taxon>Serendipitaceae</taxon>
        <taxon>Serendipita</taxon>
    </lineage>
</organism>
<dbReference type="CDD" id="cd02440">
    <property type="entry name" value="AdoMet_MTases"/>
    <property type="match status" value="1"/>
</dbReference>
<reference evidence="3 4" key="1">
    <citation type="submission" date="2014-04" db="EMBL/GenBank/DDBJ databases">
        <authorList>
            <consortium name="DOE Joint Genome Institute"/>
            <person name="Kuo A."/>
            <person name="Zuccaro A."/>
            <person name="Kohler A."/>
            <person name="Nagy L.G."/>
            <person name="Floudas D."/>
            <person name="Copeland A."/>
            <person name="Barry K.W."/>
            <person name="Cichocki N."/>
            <person name="Veneault-Fourrey C."/>
            <person name="LaButti K."/>
            <person name="Lindquist E.A."/>
            <person name="Lipzen A."/>
            <person name="Lundell T."/>
            <person name="Morin E."/>
            <person name="Murat C."/>
            <person name="Sun H."/>
            <person name="Tunlid A."/>
            <person name="Henrissat B."/>
            <person name="Grigoriev I.V."/>
            <person name="Hibbett D.S."/>
            <person name="Martin F."/>
            <person name="Nordberg H.P."/>
            <person name="Cantor M.N."/>
            <person name="Hua S.X."/>
        </authorList>
    </citation>
    <scope>NUCLEOTIDE SEQUENCE [LARGE SCALE GENOMIC DNA]</scope>
    <source>
        <strain evidence="3 4">MAFF 305830</strain>
    </source>
</reference>
<dbReference type="PANTHER" id="PTHR43591:SF24">
    <property type="entry name" value="2-METHOXY-6-POLYPRENYL-1,4-BENZOQUINOL METHYLASE, MITOCHONDRIAL"/>
    <property type="match status" value="1"/>
</dbReference>
<reference evidence="4" key="2">
    <citation type="submission" date="2015-01" db="EMBL/GenBank/DDBJ databases">
        <title>Evolutionary Origins and Diversification of the Mycorrhizal Mutualists.</title>
        <authorList>
            <consortium name="DOE Joint Genome Institute"/>
            <consortium name="Mycorrhizal Genomics Consortium"/>
            <person name="Kohler A."/>
            <person name="Kuo A."/>
            <person name="Nagy L.G."/>
            <person name="Floudas D."/>
            <person name="Copeland A."/>
            <person name="Barry K.W."/>
            <person name="Cichocki N."/>
            <person name="Veneault-Fourrey C."/>
            <person name="LaButti K."/>
            <person name="Lindquist E.A."/>
            <person name="Lipzen A."/>
            <person name="Lundell T."/>
            <person name="Morin E."/>
            <person name="Murat C."/>
            <person name="Riley R."/>
            <person name="Ohm R."/>
            <person name="Sun H."/>
            <person name="Tunlid A."/>
            <person name="Henrissat B."/>
            <person name="Grigoriev I.V."/>
            <person name="Hibbett D.S."/>
            <person name="Martin F."/>
        </authorList>
    </citation>
    <scope>NUCLEOTIDE SEQUENCE [LARGE SCALE GENOMIC DNA]</scope>
    <source>
        <strain evidence="4">MAFF 305830</strain>
    </source>
</reference>
<dbReference type="InterPro" id="IPR025714">
    <property type="entry name" value="Methyltranfer_dom"/>
</dbReference>
<keyword evidence="4" id="KW-1185">Reference proteome</keyword>
<name>A0A0C3AQ45_SERVB</name>
<feature type="compositionally biased region" description="Basic and acidic residues" evidence="1">
    <location>
        <begin position="373"/>
        <end position="382"/>
    </location>
</feature>
<evidence type="ECO:0000259" key="2">
    <source>
        <dbReference type="Pfam" id="PF13847"/>
    </source>
</evidence>
<dbReference type="SUPFAM" id="SSF53335">
    <property type="entry name" value="S-adenosyl-L-methionine-dependent methyltransferases"/>
    <property type="match status" value="1"/>
</dbReference>
<dbReference type="AlphaFoldDB" id="A0A0C3AQ45"/>
<feature type="domain" description="Methyltransferase" evidence="2">
    <location>
        <begin position="84"/>
        <end position="189"/>
    </location>
</feature>
<dbReference type="Gene3D" id="3.40.50.150">
    <property type="entry name" value="Vaccinia Virus protein VP39"/>
    <property type="match status" value="1"/>
</dbReference>
<dbReference type="EMBL" id="KN824385">
    <property type="protein sequence ID" value="KIM21381.1"/>
    <property type="molecule type" value="Genomic_DNA"/>
</dbReference>
<protein>
    <recommendedName>
        <fullName evidence="2">Methyltransferase domain-containing protein</fullName>
    </recommendedName>
</protein>
<feature type="region of interest" description="Disordered" evidence="1">
    <location>
        <begin position="373"/>
        <end position="402"/>
    </location>
</feature>
<dbReference type="HOGENOM" id="CLU_010595_5_0_1"/>
<proteinExistence type="predicted"/>
<dbReference type="InterPro" id="IPR029063">
    <property type="entry name" value="SAM-dependent_MTases_sf"/>
</dbReference>